<evidence type="ECO:0000313" key="2">
    <source>
        <dbReference type="Proteomes" id="UP001392318"/>
    </source>
</evidence>
<organism evidence="1 2">
    <name type="scientific">Paraburkholderia unamae</name>
    <dbReference type="NCBI Taxonomy" id="219649"/>
    <lineage>
        <taxon>Bacteria</taxon>
        <taxon>Pseudomonadati</taxon>
        <taxon>Pseudomonadota</taxon>
        <taxon>Betaproteobacteria</taxon>
        <taxon>Burkholderiales</taxon>
        <taxon>Burkholderiaceae</taxon>
        <taxon>Paraburkholderia</taxon>
    </lineage>
</organism>
<protein>
    <submittedName>
        <fullName evidence="1">Uncharacterized protein</fullName>
    </submittedName>
</protein>
<dbReference type="Proteomes" id="UP001392318">
    <property type="component" value="Unassembled WGS sequence"/>
</dbReference>
<gene>
    <name evidence="1" type="ORF">VSR83_21345</name>
</gene>
<proteinExistence type="predicted"/>
<comment type="caution">
    <text evidence="1">The sequence shown here is derived from an EMBL/GenBank/DDBJ whole genome shotgun (WGS) entry which is preliminary data.</text>
</comment>
<evidence type="ECO:0000313" key="1">
    <source>
        <dbReference type="EMBL" id="MEM5402614.1"/>
    </source>
</evidence>
<accession>A0ACC6RMD1</accession>
<reference evidence="1" key="1">
    <citation type="submission" date="2024-01" db="EMBL/GenBank/DDBJ databases">
        <title>The diversity of rhizobia nodulating Mimosa spp. in eleven states of Brazil covering several biomes is determined by host plant, location, and edaphic factors.</title>
        <authorList>
            <person name="Rouws L."/>
            <person name="Barauna A."/>
            <person name="Beukes C."/>
            <person name="De Faria S.M."/>
            <person name="Gross E."/>
            <person name="Dos Reis Junior F.B."/>
            <person name="Simon M."/>
            <person name="Maluk M."/>
            <person name="Odee D.W."/>
            <person name="Kenicer G."/>
            <person name="Young J.P.W."/>
            <person name="Reis V.M."/>
            <person name="Zilli J."/>
            <person name="James E.K."/>
        </authorList>
    </citation>
    <scope>NUCLEOTIDE SEQUENCE</scope>
    <source>
        <strain evidence="1">JPY452</strain>
    </source>
</reference>
<dbReference type="EMBL" id="JAYMRU010000015">
    <property type="protein sequence ID" value="MEM5402614.1"/>
    <property type="molecule type" value="Genomic_DNA"/>
</dbReference>
<sequence>MFTVRRIGQAITVATRLACAASGTFQPPSASARSGSRLRDHVDLVAVGVRHRQPLRTGRRITSRAWPLQASAFTLTASISGRSGAPNELPCTNGACAKSSPFSITRSQFASHA</sequence>
<keyword evidence="2" id="KW-1185">Reference proteome</keyword>
<name>A0ACC6RMD1_9BURK</name>